<keyword evidence="2" id="KW-1185">Reference proteome</keyword>
<organism evidence="1 2">
    <name type="scientific">Cohnella soli</name>
    <dbReference type="NCBI Taxonomy" id="425005"/>
    <lineage>
        <taxon>Bacteria</taxon>
        <taxon>Bacillati</taxon>
        <taxon>Bacillota</taxon>
        <taxon>Bacilli</taxon>
        <taxon>Bacillales</taxon>
        <taxon>Paenibacillaceae</taxon>
        <taxon>Cohnella</taxon>
    </lineage>
</organism>
<sequence length="176" mass="19483">MKWTRLYGLEAIIANPSDVARFEGAVNRLERTVPLTDRVNELLVFQEEQNFDNARTYLESCGMAIERVDLLSLPIERTREEPLYADYAIVTPAGNAFLDLALSALFILNAAKPGAEPAPAYQQLQEHLIAVVDLEAASGEIGPHIDESAYAIDRQLAELADRIASAYGCSVKWLFT</sequence>
<reference evidence="2" key="1">
    <citation type="journal article" date="2019" name="Int. J. Syst. Evol. Microbiol.">
        <title>The Global Catalogue of Microorganisms (GCM) 10K type strain sequencing project: providing services to taxonomists for standard genome sequencing and annotation.</title>
        <authorList>
            <consortium name="The Broad Institute Genomics Platform"/>
            <consortium name="The Broad Institute Genome Sequencing Center for Infectious Disease"/>
            <person name="Wu L."/>
            <person name="Ma J."/>
        </authorList>
    </citation>
    <scope>NUCLEOTIDE SEQUENCE [LARGE SCALE GENOMIC DNA]</scope>
    <source>
        <strain evidence="2">CGMCC 1.18575</strain>
    </source>
</reference>
<dbReference type="RefSeq" id="WP_378132030.1">
    <property type="nucleotide sequence ID" value="NZ_JBHSMI010000020.1"/>
</dbReference>
<dbReference type="Proteomes" id="UP001596113">
    <property type="component" value="Unassembled WGS sequence"/>
</dbReference>
<comment type="caution">
    <text evidence="1">The sequence shown here is derived from an EMBL/GenBank/DDBJ whole genome shotgun (WGS) entry which is preliminary data.</text>
</comment>
<accession>A0ABW0HSF3</accession>
<gene>
    <name evidence="1" type="ORF">ACFPOF_09875</name>
</gene>
<evidence type="ECO:0000313" key="2">
    <source>
        <dbReference type="Proteomes" id="UP001596113"/>
    </source>
</evidence>
<protein>
    <submittedName>
        <fullName evidence="1">Uncharacterized protein</fullName>
    </submittedName>
</protein>
<proteinExistence type="predicted"/>
<evidence type="ECO:0000313" key="1">
    <source>
        <dbReference type="EMBL" id="MFC5403037.1"/>
    </source>
</evidence>
<dbReference type="EMBL" id="JBHSMI010000020">
    <property type="protein sequence ID" value="MFC5403037.1"/>
    <property type="molecule type" value="Genomic_DNA"/>
</dbReference>
<name>A0ABW0HSF3_9BACL</name>